<evidence type="ECO:0000313" key="10">
    <source>
        <dbReference type="Proteomes" id="UP001516400"/>
    </source>
</evidence>
<evidence type="ECO:0000256" key="3">
    <source>
        <dbReference type="ARBA" id="ARBA00022679"/>
    </source>
</evidence>
<protein>
    <recommendedName>
        <fullName evidence="5">1-acyl-sn-glycerol-3-phosphate acyltransferase</fullName>
        <ecNumber evidence="5">2.3.1.51</ecNumber>
    </recommendedName>
</protein>
<comment type="similarity">
    <text evidence="2 5">Belongs to the 1-acyl-sn-glycerol-3-phosphate acyltransferase family.</text>
</comment>
<evidence type="ECO:0000256" key="2">
    <source>
        <dbReference type="ARBA" id="ARBA00008655"/>
    </source>
</evidence>
<evidence type="ECO:0000313" key="9">
    <source>
        <dbReference type="EMBL" id="KAL3277025.1"/>
    </source>
</evidence>
<evidence type="ECO:0000256" key="1">
    <source>
        <dbReference type="ARBA" id="ARBA00004728"/>
    </source>
</evidence>
<dbReference type="InterPro" id="IPR004552">
    <property type="entry name" value="AGP_acyltrans"/>
</dbReference>
<evidence type="ECO:0000256" key="4">
    <source>
        <dbReference type="ARBA" id="ARBA00023315"/>
    </source>
</evidence>
<keyword evidence="4 5" id="KW-0012">Acyltransferase</keyword>
<dbReference type="GO" id="GO:0008654">
    <property type="term" value="P:phospholipid biosynthetic process"/>
    <property type="evidence" value="ECO:0007669"/>
    <property type="project" value="UniProtKB-KW"/>
</dbReference>
<dbReference type="Proteomes" id="UP001516400">
    <property type="component" value="Unassembled WGS sequence"/>
</dbReference>
<sequence>MKYLVFVFICSVIAILLLPVFLLRPRNVRNTILLGRPCQIVSSIIGIEWIIKGAENIPKDESCVIMSNHQSCLDAIGLFHVNPIFRRTTVVVKKELLYAIPFGTCLWLCGIIFLSRTHSEKSKHTLNDTLKTLKREKTNIWIYPEGTRRSDGRIHEFKKGGFHMALSAHLPILPVVYSAYDFVNHEEKKFGRGKVVITILPPISTKGKSMEDIESLMAETRNKMSETFQEINNLKMNKVEI</sequence>
<dbReference type="PANTHER" id="PTHR10434:SF11">
    <property type="entry name" value="1-ACYL-SN-GLYCEROL-3-PHOSPHATE ACYLTRANSFERASE"/>
    <property type="match status" value="1"/>
</dbReference>
<keyword evidence="5" id="KW-0443">Lipid metabolism</keyword>
<dbReference type="Pfam" id="PF01553">
    <property type="entry name" value="Acyltransferase"/>
    <property type="match status" value="1"/>
</dbReference>
<comment type="catalytic activity">
    <reaction evidence="5">
        <text>a 1-acyl-sn-glycero-3-phosphate + an acyl-CoA = a 1,2-diacyl-sn-glycero-3-phosphate + CoA</text>
        <dbReference type="Rhea" id="RHEA:19709"/>
        <dbReference type="ChEBI" id="CHEBI:57287"/>
        <dbReference type="ChEBI" id="CHEBI:57970"/>
        <dbReference type="ChEBI" id="CHEBI:58342"/>
        <dbReference type="ChEBI" id="CHEBI:58608"/>
        <dbReference type="EC" id="2.3.1.51"/>
    </reaction>
</comment>
<evidence type="ECO:0000259" key="8">
    <source>
        <dbReference type="SMART" id="SM00563"/>
    </source>
</evidence>
<evidence type="ECO:0000256" key="5">
    <source>
        <dbReference type="RuleBase" id="RU361267"/>
    </source>
</evidence>
<feature type="transmembrane region" description="Helical" evidence="7">
    <location>
        <begin position="96"/>
        <end position="114"/>
    </location>
</feature>
<organism evidence="9 10">
    <name type="scientific">Cryptolaemus montrouzieri</name>
    <dbReference type="NCBI Taxonomy" id="559131"/>
    <lineage>
        <taxon>Eukaryota</taxon>
        <taxon>Metazoa</taxon>
        <taxon>Ecdysozoa</taxon>
        <taxon>Arthropoda</taxon>
        <taxon>Hexapoda</taxon>
        <taxon>Insecta</taxon>
        <taxon>Pterygota</taxon>
        <taxon>Neoptera</taxon>
        <taxon>Endopterygota</taxon>
        <taxon>Coleoptera</taxon>
        <taxon>Polyphaga</taxon>
        <taxon>Cucujiformia</taxon>
        <taxon>Coccinelloidea</taxon>
        <taxon>Coccinellidae</taxon>
        <taxon>Scymninae</taxon>
        <taxon>Scymnini</taxon>
        <taxon>Cryptolaemus</taxon>
    </lineage>
</organism>
<evidence type="ECO:0000256" key="7">
    <source>
        <dbReference type="SAM" id="Phobius"/>
    </source>
</evidence>
<keyword evidence="6" id="KW-0175">Coiled coil</keyword>
<keyword evidence="7" id="KW-1133">Transmembrane helix</keyword>
<name>A0ABD2NEW8_9CUCU</name>
<comment type="pathway">
    <text evidence="1">Phospholipid metabolism; CDP-diacylglycerol biosynthesis; CDP-diacylglycerol from sn-glycerol 3-phosphate: step 2/3.</text>
</comment>
<gene>
    <name evidence="9" type="ORF">HHI36_012387</name>
</gene>
<dbReference type="AlphaFoldDB" id="A0ABD2NEW8"/>
<reference evidence="9 10" key="1">
    <citation type="journal article" date="2021" name="BMC Biol.">
        <title>Horizontally acquired antibacterial genes associated with adaptive radiation of ladybird beetles.</title>
        <authorList>
            <person name="Li H.S."/>
            <person name="Tang X.F."/>
            <person name="Huang Y.H."/>
            <person name="Xu Z.Y."/>
            <person name="Chen M.L."/>
            <person name="Du X.Y."/>
            <person name="Qiu B.Y."/>
            <person name="Chen P.T."/>
            <person name="Zhang W."/>
            <person name="Slipinski A."/>
            <person name="Escalona H.E."/>
            <person name="Waterhouse R.M."/>
            <person name="Zwick A."/>
            <person name="Pang H."/>
        </authorList>
    </citation>
    <scope>NUCLEOTIDE SEQUENCE [LARGE SCALE GENOMIC DNA]</scope>
    <source>
        <strain evidence="9">SYSU2018</strain>
    </source>
</reference>
<feature type="coiled-coil region" evidence="6">
    <location>
        <begin position="210"/>
        <end position="237"/>
    </location>
</feature>
<keyword evidence="10" id="KW-1185">Reference proteome</keyword>
<accession>A0ABD2NEW8</accession>
<evidence type="ECO:0000256" key="6">
    <source>
        <dbReference type="SAM" id="Coils"/>
    </source>
</evidence>
<keyword evidence="5" id="KW-0444">Lipid biosynthesis</keyword>
<dbReference type="GO" id="GO:0003841">
    <property type="term" value="F:1-acylglycerol-3-phosphate O-acyltransferase activity"/>
    <property type="evidence" value="ECO:0007669"/>
    <property type="project" value="UniProtKB-UniRule"/>
</dbReference>
<keyword evidence="5" id="KW-1208">Phospholipid metabolism</keyword>
<keyword evidence="7" id="KW-0472">Membrane</keyword>
<dbReference type="EC" id="2.3.1.51" evidence="5"/>
<dbReference type="SUPFAM" id="SSF69593">
    <property type="entry name" value="Glycerol-3-phosphate (1)-acyltransferase"/>
    <property type="match status" value="1"/>
</dbReference>
<keyword evidence="3 5" id="KW-0808">Transferase</keyword>
<comment type="caution">
    <text evidence="9">The sequence shown here is derived from an EMBL/GenBank/DDBJ whole genome shotgun (WGS) entry which is preliminary data.</text>
</comment>
<dbReference type="InterPro" id="IPR002123">
    <property type="entry name" value="Plipid/glycerol_acylTrfase"/>
</dbReference>
<dbReference type="CDD" id="cd07989">
    <property type="entry name" value="LPLAT_AGPAT-like"/>
    <property type="match status" value="1"/>
</dbReference>
<feature type="domain" description="Phospholipid/glycerol acyltransferase" evidence="8">
    <location>
        <begin position="63"/>
        <end position="180"/>
    </location>
</feature>
<comment type="domain">
    <text evidence="5">The HXXXXD motif is essential for acyltransferase activity and may constitute the binding site for the phosphate moiety of the glycerol-3-phosphate.</text>
</comment>
<dbReference type="PANTHER" id="PTHR10434">
    <property type="entry name" value="1-ACYL-SN-GLYCEROL-3-PHOSPHATE ACYLTRANSFERASE"/>
    <property type="match status" value="1"/>
</dbReference>
<keyword evidence="7" id="KW-0812">Transmembrane</keyword>
<keyword evidence="5" id="KW-0594">Phospholipid biosynthesis</keyword>
<dbReference type="NCBIfam" id="TIGR00530">
    <property type="entry name" value="AGP_acyltrn"/>
    <property type="match status" value="1"/>
</dbReference>
<feature type="transmembrane region" description="Helical" evidence="7">
    <location>
        <begin position="6"/>
        <end position="23"/>
    </location>
</feature>
<dbReference type="SMART" id="SM00563">
    <property type="entry name" value="PlsC"/>
    <property type="match status" value="1"/>
</dbReference>
<proteinExistence type="inferred from homology"/>
<dbReference type="EMBL" id="JABFTP020000103">
    <property type="protein sequence ID" value="KAL3277025.1"/>
    <property type="molecule type" value="Genomic_DNA"/>
</dbReference>